<accession>A0A3M0FXS7</accession>
<sequence>MDCIQGNAASVLAFPATKTGFRLSSYSPTGAAKMISLKGKWMSWKSLGAGRGVQSVNKT</sequence>
<evidence type="ECO:0000313" key="3">
    <source>
        <dbReference type="Proteomes" id="UP000270649"/>
    </source>
</evidence>
<protein>
    <submittedName>
        <fullName evidence="2">Uncharacterized protein</fullName>
    </submittedName>
</protein>
<evidence type="ECO:0000313" key="4">
    <source>
        <dbReference type="Proteomes" id="UP001518680"/>
    </source>
</evidence>
<evidence type="ECO:0000313" key="1">
    <source>
        <dbReference type="EMBL" id="MBM0244711.1"/>
    </source>
</evidence>
<dbReference type="Proteomes" id="UP001518680">
    <property type="component" value="Unassembled WGS sequence"/>
</dbReference>
<dbReference type="EMBL" id="JAACBX020000002">
    <property type="protein sequence ID" value="MBM0244711.1"/>
    <property type="molecule type" value="Genomic_DNA"/>
</dbReference>
<proteinExistence type="predicted"/>
<name>A0A3M0FXS7_9CORY</name>
<dbReference type="Proteomes" id="UP000270649">
    <property type="component" value="Unassembled WGS sequence"/>
</dbReference>
<evidence type="ECO:0000313" key="2">
    <source>
        <dbReference type="EMBL" id="RMB57540.1"/>
    </source>
</evidence>
<dbReference type="EMBL" id="REGC01000014">
    <property type="protein sequence ID" value="RMB57540.1"/>
    <property type="molecule type" value="Genomic_DNA"/>
</dbReference>
<organism evidence="2 3">
    <name type="scientific">Corynebacterium macginleyi</name>
    <dbReference type="NCBI Taxonomy" id="38290"/>
    <lineage>
        <taxon>Bacteria</taxon>
        <taxon>Bacillati</taxon>
        <taxon>Actinomycetota</taxon>
        <taxon>Actinomycetes</taxon>
        <taxon>Mycobacteriales</taxon>
        <taxon>Corynebacteriaceae</taxon>
        <taxon>Corynebacterium</taxon>
    </lineage>
</organism>
<comment type="caution">
    <text evidence="2">The sequence shown here is derived from an EMBL/GenBank/DDBJ whole genome shotgun (WGS) entry which is preliminary data.</text>
</comment>
<reference evidence="2 3" key="1">
    <citation type="submission" date="2018-10" db="EMBL/GenBank/DDBJ databases">
        <title>Corynebacterium macginleyi genome sequencing and assembly of the type strain and two clinical samples.</title>
        <authorList>
            <person name="Bernier A.-M."/>
            <person name="Bernard K."/>
        </authorList>
    </citation>
    <scope>NUCLEOTIDE SEQUENCE [LARGE SCALE GENOMIC DNA]</scope>
    <source>
        <strain evidence="2 3">NML 120205</strain>
    </source>
</reference>
<gene>
    <name evidence="2" type="ORF">D9543_09505</name>
    <name evidence="1" type="ORF">GWO63_010775</name>
</gene>
<dbReference type="RefSeq" id="WP_121928120.1">
    <property type="nucleotide sequence ID" value="NZ_JAACBX020000002.1"/>
</dbReference>
<keyword evidence="4" id="KW-1185">Reference proteome</keyword>
<reference evidence="1 4" key="2">
    <citation type="submission" date="2021-01" db="EMBL/GenBank/DDBJ databases">
        <title>Complete genome sequences of Corynebacterium macginleyi strains isolated from infectious keratitis.</title>
        <authorList>
            <person name="Sagerfors S."/>
            <person name="Poehlein A."/>
            <person name="Soderquist B."/>
            <person name="Bruggemann H."/>
        </authorList>
    </citation>
    <scope>NUCLEOTIDE SEQUENCE [LARGE SCALE GENOMIC DNA]</scope>
    <source>
        <strain evidence="1 4">12T220</strain>
    </source>
</reference>
<dbReference type="AlphaFoldDB" id="A0A3M0FXS7"/>